<organism evidence="1 2">
    <name type="scientific">Artomyces pyxidatus</name>
    <dbReference type="NCBI Taxonomy" id="48021"/>
    <lineage>
        <taxon>Eukaryota</taxon>
        <taxon>Fungi</taxon>
        <taxon>Dikarya</taxon>
        <taxon>Basidiomycota</taxon>
        <taxon>Agaricomycotina</taxon>
        <taxon>Agaricomycetes</taxon>
        <taxon>Russulales</taxon>
        <taxon>Auriscalpiaceae</taxon>
        <taxon>Artomyces</taxon>
    </lineage>
</organism>
<dbReference type="Proteomes" id="UP000814140">
    <property type="component" value="Unassembled WGS sequence"/>
</dbReference>
<protein>
    <submittedName>
        <fullName evidence="1">Uncharacterized protein</fullName>
    </submittedName>
</protein>
<dbReference type="EMBL" id="MU277206">
    <property type="protein sequence ID" value="KAI0062606.1"/>
    <property type="molecule type" value="Genomic_DNA"/>
</dbReference>
<reference evidence="1" key="1">
    <citation type="submission" date="2021-03" db="EMBL/GenBank/DDBJ databases">
        <authorList>
            <consortium name="DOE Joint Genome Institute"/>
            <person name="Ahrendt S."/>
            <person name="Looney B.P."/>
            <person name="Miyauchi S."/>
            <person name="Morin E."/>
            <person name="Drula E."/>
            <person name="Courty P.E."/>
            <person name="Chicoki N."/>
            <person name="Fauchery L."/>
            <person name="Kohler A."/>
            <person name="Kuo A."/>
            <person name="Labutti K."/>
            <person name="Pangilinan J."/>
            <person name="Lipzen A."/>
            <person name="Riley R."/>
            <person name="Andreopoulos W."/>
            <person name="He G."/>
            <person name="Johnson J."/>
            <person name="Barry K.W."/>
            <person name="Grigoriev I.V."/>
            <person name="Nagy L."/>
            <person name="Hibbett D."/>
            <person name="Henrissat B."/>
            <person name="Matheny P.B."/>
            <person name="Labbe J."/>
            <person name="Martin F."/>
        </authorList>
    </citation>
    <scope>NUCLEOTIDE SEQUENCE</scope>
    <source>
        <strain evidence="1">HHB10654</strain>
    </source>
</reference>
<comment type="caution">
    <text evidence="1">The sequence shown here is derived from an EMBL/GenBank/DDBJ whole genome shotgun (WGS) entry which is preliminary data.</text>
</comment>
<keyword evidence="2" id="KW-1185">Reference proteome</keyword>
<evidence type="ECO:0000313" key="1">
    <source>
        <dbReference type="EMBL" id="KAI0062606.1"/>
    </source>
</evidence>
<reference evidence="1" key="2">
    <citation type="journal article" date="2022" name="New Phytol.">
        <title>Evolutionary transition to the ectomycorrhizal habit in the genomes of a hyperdiverse lineage of mushroom-forming fungi.</title>
        <authorList>
            <person name="Looney B."/>
            <person name="Miyauchi S."/>
            <person name="Morin E."/>
            <person name="Drula E."/>
            <person name="Courty P.E."/>
            <person name="Kohler A."/>
            <person name="Kuo A."/>
            <person name="LaButti K."/>
            <person name="Pangilinan J."/>
            <person name="Lipzen A."/>
            <person name="Riley R."/>
            <person name="Andreopoulos W."/>
            <person name="He G."/>
            <person name="Johnson J."/>
            <person name="Nolan M."/>
            <person name="Tritt A."/>
            <person name="Barry K.W."/>
            <person name="Grigoriev I.V."/>
            <person name="Nagy L.G."/>
            <person name="Hibbett D."/>
            <person name="Henrissat B."/>
            <person name="Matheny P.B."/>
            <person name="Labbe J."/>
            <person name="Martin F.M."/>
        </authorList>
    </citation>
    <scope>NUCLEOTIDE SEQUENCE</scope>
    <source>
        <strain evidence="1">HHB10654</strain>
    </source>
</reference>
<gene>
    <name evidence="1" type="ORF">BV25DRAFT_1838101</name>
</gene>
<proteinExistence type="predicted"/>
<evidence type="ECO:0000313" key="2">
    <source>
        <dbReference type="Proteomes" id="UP000814140"/>
    </source>
</evidence>
<name>A0ACB8T381_9AGAM</name>
<sequence length="615" mass="69407">MSKGMRAQFCLLTLTTVSPLLRPSCSLEMHQRQRPAPQNARQTSGAPASPRPPGPSKKRRVEGPIERRESQNTPSGFRDPFAGMRSSSTVPDRTRSAGSKAPQSARIPEKAPQSAHGDKALLPARAVGKTSAHSKELEEEEMRVRKAKLSPLEDEQQDWGRVGALEEDEDESEGRFGGRGGLPKRMSDMITDLTERMDMVMRDLRKVVEFIVPFMDQQEEEDGEGKPFSRETLQRARSEQRDTIFQQTVRATLIGMMDIISSSYLPDPLTDTLPDGTLLFWEEKADSSKVLRPRWDLDWDINEAGWSEDAVEKIQLAGWRWNSKQDKVALEMMGKNTIRDAVKTVFDGWKRQYGLSKKDKNERDVQSQKRKRTARKHKKADYRTEVRNEHPEARKSKFDFAFEPQYQSTDESVPGDMSEEEGSKPKPVFDPASGDEEEETQPQERATYAQVAASGAKIKVPRKKKSNVPWITRTPLYRAPKVNQLLDEVDGMVKRDIHPRARGPPKDTPLPKARVIKGVQPPRIPLEMVDETWLEANPASRVPSLIDFGTFEEEVQNTYQLQGPAGDTEDVDEEELNANCAAQIGKDNNQSMHEDDDGSMANIDPTLCPNPCTHH</sequence>
<accession>A0ACB8T381</accession>